<dbReference type="EMBL" id="CP045121">
    <property type="protein sequence ID" value="QIN77686.1"/>
    <property type="molecule type" value="Genomic_DNA"/>
</dbReference>
<dbReference type="RefSeq" id="WP_166395364.1">
    <property type="nucleotide sequence ID" value="NZ_CP045121.1"/>
</dbReference>
<name>A0A6G8PUI2_9ACTN</name>
<protein>
    <recommendedName>
        <fullName evidence="4">Polysaccharide chain length determinant N-terminal domain-containing protein</fullName>
    </recommendedName>
</protein>
<dbReference type="KEGG" id="rmar:GBA65_03230"/>
<evidence type="ECO:0000313" key="3">
    <source>
        <dbReference type="Proteomes" id="UP000502706"/>
    </source>
</evidence>
<keyword evidence="3" id="KW-1185">Reference proteome</keyword>
<reference evidence="2 3" key="1">
    <citation type="submission" date="2019-10" db="EMBL/GenBank/DDBJ databases">
        <title>Rubrobacter sp nov SCSIO 52915 isolated from a deep-sea sediment in the South China Sea.</title>
        <authorList>
            <person name="Chen R.W."/>
        </authorList>
    </citation>
    <scope>NUCLEOTIDE SEQUENCE [LARGE SCALE GENOMIC DNA]</scope>
    <source>
        <strain evidence="2 3">SCSIO 52915</strain>
    </source>
</reference>
<keyword evidence="1" id="KW-1133">Transmembrane helix</keyword>
<keyword evidence="1" id="KW-0472">Membrane</keyword>
<sequence length="298" mass="32388">MMTAVKRSLGGIEAAIRDVAASLASRWKLLSALALAVFAAVTALVLLLPPEYDKTVSLAVTPRVGELQQRLGQREPLERRQVANTALGLIGQARFEAEDAVATYNASRETVDVTLQSRARASLQSAADDTSAYLEEAFQREYETYLTDTVETSLVYGREQILPSNRNTLAQLDRQIEETRRRARTADPATAANASSALRSLEKQRQGLVVRIEQKEDDLVYLEDALGDMGPYADEAVEVTASSQSETRRIGPSSSPVVAAALLSVVAAVAVVLRTTAEPGLVPRLRRRETRGTRKPAP</sequence>
<feature type="transmembrane region" description="Helical" evidence="1">
    <location>
        <begin position="29"/>
        <end position="48"/>
    </location>
</feature>
<organism evidence="2 3">
    <name type="scientific">Rubrobacter marinus</name>
    <dbReference type="NCBI Taxonomy" id="2653852"/>
    <lineage>
        <taxon>Bacteria</taxon>
        <taxon>Bacillati</taxon>
        <taxon>Actinomycetota</taxon>
        <taxon>Rubrobacteria</taxon>
        <taxon>Rubrobacterales</taxon>
        <taxon>Rubrobacteraceae</taxon>
        <taxon>Rubrobacter</taxon>
    </lineage>
</organism>
<dbReference type="AlphaFoldDB" id="A0A6G8PUI2"/>
<proteinExistence type="predicted"/>
<keyword evidence="1" id="KW-0812">Transmembrane</keyword>
<gene>
    <name evidence="2" type="ORF">GBA65_03230</name>
</gene>
<accession>A0A6G8PUI2</accession>
<dbReference type="Proteomes" id="UP000502706">
    <property type="component" value="Chromosome"/>
</dbReference>
<evidence type="ECO:0000256" key="1">
    <source>
        <dbReference type="SAM" id="Phobius"/>
    </source>
</evidence>
<evidence type="ECO:0008006" key="4">
    <source>
        <dbReference type="Google" id="ProtNLM"/>
    </source>
</evidence>
<evidence type="ECO:0000313" key="2">
    <source>
        <dbReference type="EMBL" id="QIN77686.1"/>
    </source>
</evidence>